<feature type="transmembrane region" description="Helical" evidence="1">
    <location>
        <begin position="118"/>
        <end position="139"/>
    </location>
</feature>
<keyword evidence="3" id="KW-1185">Reference proteome</keyword>
<dbReference type="Proteomes" id="UP000829384">
    <property type="component" value="Unassembled WGS sequence"/>
</dbReference>
<name>A0ABS9QXB7_9GAMM</name>
<keyword evidence="1" id="KW-0472">Membrane</keyword>
<feature type="transmembrane region" description="Helical" evidence="1">
    <location>
        <begin position="176"/>
        <end position="195"/>
    </location>
</feature>
<dbReference type="EMBL" id="JACSDI010000006">
    <property type="protein sequence ID" value="MCG9964350.1"/>
    <property type="molecule type" value="Genomic_DNA"/>
</dbReference>
<gene>
    <name evidence="2" type="ORF">H9J30_10540</name>
</gene>
<protein>
    <submittedName>
        <fullName evidence="2">Uncharacterized protein</fullName>
    </submittedName>
</protein>
<keyword evidence="1" id="KW-0812">Transmembrane</keyword>
<feature type="transmembrane region" description="Helical" evidence="1">
    <location>
        <begin position="85"/>
        <end position="106"/>
    </location>
</feature>
<dbReference type="RefSeq" id="WP_240130999.1">
    <property type="nucleotide sequence ID" value="NZ_JACSDI010000006.1"/>
</dbReference>
<proteinExistence type="predicted"/>
<keyword evidence="1" id="KW-1133">Transmembrane helix</keyword>
<feature type="transmembrane region" description="Helical" evidence="1">
    <location>
        <begin position="244"/>
        <end position="267"/>
    </location>
</feature>
<reference evidence="2 3" key="1">
    <citation type="submission" date="2020-08" db="EMBL/GenBank/DDBJ databases">
        <title>Whole genome sequence of Shewanella sp strain PS-2.</title>
        <authorList>
            <person name="Das S.K."/>
        </authorList>
    </citation>
    <scope>NUCLEOTIDE SEQUENCE [LARGE SCALE GENOMIC DNA]</scope>
    <source>
        <strain evidence="2 3">PS-2</strain>
    </source>
</reference>
<organism evidence="2 3">
    <name type="scientific">Shewanella cutis</name>
    <dbReference type="NCBI Taxonomy" id="2766780"/>
    <lineage>
        <taxon>Bacteria</taxon>
        <taxon>Pseudomonadati</taxon>
        <taxon>Pseudomonadota</taxon>
        <taxon>Gammaproteobacteria</taxon>
        <taxon>Alteromonadales</taxon>
        <taxon>Shewanellaceae</taxon>
        <taxon>Shewanella</taxon>
    </lineage>
</organism>
<accession>A0ABS9QXB7</accession>
<sequence>MDLVDRYIAAVQRELPEDKRQEIGRELKANICDQLDALAEHAELTESQIADVLKQMGHPAKVARQFVPPTPIVASDDIPLFKHTLVMVLGVLFVLQVVSGATQWLGSTEGSLFGFIRHIASGFIVDACFAFTAILLSFWSISAQGKVISGGRCQHWQPQNLPKVGPDWQHISLSDVFSDLATYLFLLLLIWNNLWMSADQLAARSVIFSANAQQLLQWFSPIILLSLLNTLWQLRRRLWTAPLLLANAGVNLAYALCLVFLAFSSPLLQYQGGEVEGIFTLQQLDTWLGHALLVIALFPSYECIRDILRWRKLTAH</sequence>
<dbReference type="Pfam" id="PF22564">
    <property type="entry name" value="HAAS"/>
    <property type="match status" value="1"/>
</dbReference>
<evidence type="ECO:0000256" key="1">
    <source>
        <dbReference type="SAM" id="Phobius"/>
    </source>
</evidence>
<evidence type="ECO:0000313" key="3">
    <source>
        <dbReference type="Proteomes" id="UP000829384"/>
    </source>
</evidence>
<comment type="caution">
    <text evidence="2">The sequence shown here is derived from an EMBL/GenBank/DDBJ whole genome shotgun (WGS) entry which is preliminary data.</text>
</comment>
<evidence type="ECO:0000313" key="2">
    <source>
        <dbReference type="EMBL" id="MCG9964350.1"/>
    </source>
</evidence>
<feature type="transmembrane region" description="Helical" evidence="1">
    <location>
        <begin position="287"/>
        <end position="304"/>
    </location>
</feature>